<dbReference type="Gene3D" id="2.60.40.1740">
    <property type="entry name" value="hypothetical protein (bacova_03559)"/>
    <property type="match status" value="1"/>
</dbReference>
<evidence type="ECO:0000313" key="3">
    <source>
        <dbReference type="EMBL" id="KAA6299826.1"/>
    </source>
</evidence>
<dbReference type="InterPro" id="IPR025371">
    <property type="entry name" value="BT_3044-like_C"/>
</dbReference>
<name>A0A5M8NS34_9BACT</name>
<feature type="domain" description="BT-3987-like N-terminal" evidence="1">
    <location>
        <begin position="34"/>
        <end position="147"/>
    </location>
</feature>
<dbReference type="InterPro" id="IPR013728">
    <property type="entry name" value="BT_3987-like_N"/>
</dbReference>
<dbReference type="EMBL" id="SNRX01000219">
    <property type="protein sequence ID" value="KAA6299826.1"/>
    <property type="molecule type" value="Genomic_DNA"/>
</dbReference>
<accession>A0A5M8NS34</accession>
<organism evidence="3 4">
    <name type="scientific">Candidatus Ordinivivax streblomastigis</name>
    <dbReference type="NCBI Taxonomy" id="2540710"/>
    <lineage>
        <taxon>Bacteria</taxon>
        <taxon>Pseudomonadati</taxon>
        <taxon>Bacteroidota</taxon>
        <taxon>Bacteroidia</taxon>
        <taxon>Bacteroidales</taxon>
        <taxon>Candidatus Ordinivivax</taxon>
    </lineage>
</organism>
<feature type="domain" description="BT-3044-like C-terminal" evidence="2">
    <location>
        <begin position="155"/>
        <end position="287"/>
    </location>
</feature>
<sequence length="293" mass="33099">MVFTLLVGMNACNRDEIFEREQYKNVFALVSDDGYNIFTVVHDLDEPESIGYVAASCGGTNPTLENIDITMELSKESFDRYNIANFDRDSTKYAHLLSPEQYGIDSWNFTIPAGKTSGKLPLSIKPEGLSPDSVYFIPLKVSAVSAYEVNPDKSDVLYCVQIKNQYATQQTATNYSMLGVRNGVNIMGQKRMHPISANKVRIMAGTEAFESKIATINKSAVILEIDEDNNVNISTYQDMVVTQVNGDPTYPNIFKIVDDGYRTYKTFLLRYDYQVGSTTYEMKEELRLEFKED</sequence>
<proteinExistence type="predicted"/>
<protein>
    <recommendedName>
        <fullName evidence="5">DUF4361 domain-containing protein</fullName>
    </recommendedName>
</protein>
<gene>
    <name evidence="3" type="ORF">EZS26_004036</name>
</gene>
<dbReference type="Proteomes" id="UP000324575">
    <property type="component" value="Unassembled WGS sequence"/>
</dbReference>
<dbReference type="AlphaFoldDB" id="A0A5M8NS34"/>
<dbReference type="Pfam" id="PF08522">
    <property type="entry name" value="BT_3987-like_N"/>
    <property type="match status" value="1"/>
</dbReference>
<dbReference type="Pfam" id="PF14274">
    <property type="entry name" value="BT_3044-like_C"/>
    <property type="match status" value="1"/>
</dbReference>
<comment type="caution">
    <text evidence="3">The sequence shown here is derived from an EMBL/GenBank/DDBJ whole genome shotgun (WGS) entry which is preliminary data.</text>
</comment>
<evidence type="ECO:0000259" key="2">
    <source>
        <dbReference type="Pfam" id="PF14274"/>
    </source>
</evidence>
<evidence type="ECO:0008006" key="5">
    <source>
        <dbReference type="Google" id="ProtNLM"/>
    </source>
</evidence>
<evidence type="ECO:0000259" key="1">
    <source>
        <dbReference type="Pfam" id="PF08522"/>
    </source>
</evidence>
<evidence type="ECO:0000313" key="4">
    <source>
        <dbReference type="Proteomes" id="UP000324575"/>
    </source>
</evidence>
<reference evidence="3 4" key="1">
    <citation type="submission" date="2019-03" db="EMBL/GenBank/DDBJ databases">
        <title>Single cell metagenomics reveals metabolic interactions within the superorganism composed of flagellate Streblomastix strix and complex community of Bacteroidetes bacteria on its surface.</title>
        <authorList>
            <person name="Treitli S.C."/>
            <person name="Kolisko M."/>
            <person name="Husnik F."/>
            <person name="Keeling P."/>
            <person name="Hampl V."/>
        </authorList>
    </citation>
    <scope>NUCLEOTIDE SEQUENCE [LARGE SCALE GENOMIC DNA]</scope>
    <source>
        <strain evidence="3">St1</strain>
    </source>
</reference>